<name>A0A813C5B9_9DINO</name>
<protein>
    <submittedName>
        <fullName evidence="1">PCS3 protein</fullName>
    </submittedName>
</protein>
<evidence type="ECO:0000313" key="1">
    <source>
        <dbReference type="EMBL" id="CAE7938342.1"/>
    </source>
</evidence>
<dbReference type="EMBL" id="CAJNJA010086130">
    <property type="protein sequence ID" value="CAE7938342.1"/>
    <property type="molecule type" value="Genomic_DNA"/>
</dbReference>
<proteinExistence type="predicted"/>
<organism evidence="1 2">
    <name type="scientific">Symbiodinium necroappetens</name>
    <dbReference type="NCBI Taxonomy" id="1628268"/>
    <lineage>
        <taxon>Eukaryota</taxon>
        <taxon>Sar</taxon>
        <taxon>Alveolata</taxon>
        <taxon>Dinophyceae</taxon>
        <taxon>Suessiales</taxon>
        <taxon>Symbiodiniaceae</taxon>
        <taxon>Symbiodinium</taxon>
    </lineage>
</organism>
<dbReference type="AlphaFoldDB" id="A0A813C5B9"/>
<reference evidence="1" key="1">
    <citation type="submission" date="2021-02" db="EMBL/GenBank/DDBJ databases">
        <authorList>
            <person name="Dougan E. K."/>
            <person name="Rhodes N."/>
            <person name="Thang M."/>
            <person name="Chan C."/>
        </authorList>
    </citation>
    <scope>NUCLEOTIDE SEQUENCE</scope>
</reference>
<dbReference type="Proteomes" id="UP000601435">
    <property type="component" value="Unassembled WGS sequence"/>
</dbReference>
<keyword evidence="2" id="KW-1185">Reference proteome</keyword>
<evidence type="ECO:0000313" key="2">
    <source>
        <dbReference type="Proteomes" id="UP000601435"/>
    </source>
</evidence>
<accession>A0A813C5B9</accession>
<sequence>MASTDGCGQQQAYDVATRDYCREVGANFPPLRFIKVPRSNGRNGTTHIDGSEDLTPWSCGELWVLLLLLLPEHMQVAVSPDIVYQGFAKGLTRAVRGPWALPLEALRCRCVSLCRCSFHCSRISFGCAENLSRQQFYMSSCKVL</sequence>
<comment type="caution">
    <text evidence="1">The sequence shown here is derived from an EMBL/GenBank/DDBJ whole genome shotgun (WGS) entry which is preliminary data.</text>
</comment>
<gene>
    <name evidence="1" type="primary">PCS3</name>
    <name evidence="1" type="ORF">SNEC2469_LOCUS33120</name>
</gene>